<dbReference type="PANTHER" id="PTHR13887:SF14">
    <property type="entry name" value="DISULFIDE BOND FORMATION PROTEIN D"/>
    <property type="match status" value="1"/>
</dbReference>
<dbReference type="InterPro" id="IPR036249">
    <property type="entry name" value="Thioredoxin-like_sf"/>
</dbReference>
<evidence type="ECO:0000256" key="3">
    <source>
        <dbReference type="ARBA" id="ARBA00023002"/>
    </source>
</evidence>
<keyword evidence="5" id="KW-0676">Redox-active center</keyword>
<keyword evidence="3" id="KW-0560">Oxidoreductase</keyword>
<organism evidence="8">
    <name type="scientific">marine metagenome</name>
    <dbReference type="NCBI Taxonomy" id="408172"/>
    <lineage>
        <taxon>unclassified sequences</taxon>
        <taxon>metagenomes</taxon>
        <taxon>ecological metagenomes</taxon>
    </lineage>
</organism>
<proteinExistence type="inferred from homology"/>
<dbReference type="InterPro" id="IPR001073">
    <property type="entry name" value="C1q_dom"/>
</dbReference>
<dbReference type="Gene3D" id="1.10.4030.10">
    <property type="entry name" value="Porin chaperone SurA, peptide-binding domain"/>
    <property type="match status" value="1"/>
</dbReference>
<dbReference type="InterPro" id="IPR027304">
    <property type="entry name" value="Trigger_fact/SurA_dom_sf"/>
</dbReference>
<reference evidence="8" key="1">
    <citation type="submission" date="2018-05" db="EMBL/GenBank/DDBJ databases">
        <authorList>
            <person name="Lanie J.A."/>
            <person name="Ng W.-L."/>
            <person name="Kazmierczak K.M."/>
            <person name="Andrzejewski T.M."/>
            <person name="Davidsen T.M."/>
            <person name="Wayne K.J."/>
            <person name="Tettelin H."/>
            <person name="Glass J.I."/>
            <person name="Rusch D."/>
            <person name="Podicherti R."/>
            <person name="Tsui H.-C.T."/>
            <person name="Winkler M.E."/>
        </authorList>
    </citation>
    <scope>NUCLEOTIDE SEQUENCE</scope>
</reference>
<feature type="non-terminal residue" evidence="8">
    <location>
        <position position="293"/>
    </location>
</feature>
<keyword evidence="2" id="KW-0732">Signal</keyword>
<dbReference type="Gene3D" id="3.40.30.10">
    <property type="entry name" value="Glutaredoxin"/>
    <property type="match status" value="1"/>
</dbReference>
<dbReference type="EMBL" id="UINC01066315">
    <property type="protein sequence ID" value="SVB96893.1"/>
    <property type="molecule type" value="Genomic_DNA"/>
</dbReference>
<dbReference type="Pfam" id="PF13462">
    <property type="entry name" value="Thioredoxin_4"/>
    <property type="match status" value="1"/>
</dbReference>
<name>A0A382ID93_9ZZZZ</name>
<protein>
    <recommendedName>
        <fullName evidence="9">Thioredoxin domain-containing protein</fullName>
    </recommendedName>
</protein>
<evidence type="ECO:0000313" key="8">
    <source>
        <dbReference type="EMBL" id="SVB96893.1"/>
    </source>
</evidence>
<evidence type="ECO:0000259" key="6">
    <source>
        <dbReference type="PROSITE" id="PS50871"/>
    </source>
</evidence>
<dbReference type="InterPro" id="IPR013766">
    <property type="entry name" value="Thioredoxin_domain"/>
</dbReference>
<dbReference type="InterPro" id="IPR012336">
    <property type="entry name" value="Thioredoxin-like_fold"/>
</dbReference>
<evidence type="ECO:0008006" key="9">
    <source>
        <dbReference type="Google" id="ProtNLM"/>
    </source>
</evidence>
<dbReference type="PROSITE" id="PS50871">
    <property type="entry name" value="C1Q"/>
    <property type="match status" value="1"/>
</dbReference>
<evidence type="ECO:0000256" key="2">
    <source>
        <dbReference type="ARBA" id="ARBA00022729"/>
    </source>
</evidence>
<evidence type="ECO:0000259" key="7">
    <source>
        <dbReference type="PROSITE" id="PS51352"/>
    </source>
</evidence>
<evidence type="ECO:0000256" key="1">
    <source>
        <dbReference type="ARBA" id="ARBA00005791"/>
    </source>
</evidence>
<dbReference type="PROSITE" id="PS51352">
    <property type="entry name" value="THIOREDOXIN_2"/>
    <property type="match status" value="1"/>
</dbReference>
<keyword evidence="4" id="KW-1015">Disulfide bond</keyword>
<dbReference type="SUPFAM" id="SSF52833">
    <property type="entry name" value="Thioredoxin-like"/>
    <property type="match status" value="1"/>
</dbReference>
<comment type="similarity">
    <text evidence="1">Belongs to the thioredoxin family. DsbA subfamily.</text>
</comment>
<dbReference type="AlphaFoldDB" id="A0A382ID93"/>
<feature type="domain" description="Thioredoxin" evidence="7">
    <location>
        <begin position="138"/>
        <end position="293"/>
    </location>
</feature>
<dbReference type="PANTHER" id="PTHR13887">
    <property type="entry name" value="GLUTATHIONE S-TRANSFERASE KAPPA"/>
    <property type="match status" value="1"/>
</dbReference>
<evidence type="ECO:0000256" key="4">
    <source>
        <dbReference type="ARBA" id="ARBA00023157"/>
    </source>
</evidence>
<dbReference type="SUPFAM" id="SSF109998">
    <property type="entry name" value="Triger factor/SurA peptide-binding domain-like"/>
    <property type="match status" value="1"/>
</dbReference>
<feature type="domain" description="C1q" evidence="6">
    <location>
        <begin position="231"/>
        <end position="293"/>
    </location>
</feature>
<evidence type="ECO:0000256" key="5">
    <source>
        <dbReference type="ARBA" id="ARBA00023284"/>
    </source>
</evidence>
<dbReference type="GO" id="GO:0016491">
    <property type="term" value="F:oxidoreductase activity"/>
    <property type="evidence" value="ECO:0007669"/>
    <property type="project" value="UniProtKB-KW"/>
</dbReference>
<sequence length="293" mass="33196">MHSHELRRLAGAFVISLGVVSSAWAQQQDDDVVARVGGDPITFADLEEAWQRNDASSRLRMLQDLYETRRRALDIIVGERLIAREAKMRSMTRDALLESELPSRSLPVTDEQIALVYQRNQAQFGDRTLEQMSPEIRMFLERQRPMQALHAYMNELRREAVDDVVVTLEPPRQAIEVLAEDPVRGPETAPIEIVEFSDFDCPYCQRATNTIARILDEYGDQIRFVYKDYPLPSHPNAFKAAEAGNCANDQGEFWPFHDRLFESQGALDVASLKTYASELGLEAEAFTACLDSG</sequence>
<gene>
    <name evidence="8" type="ORF">METZ01_LOCUS249747</name>
</gene>
<accession>A0A382ID93</accession>